<evidence type="ECO:0000313" key="2">
    <source>
        <dbReference type="EMBL" id="KYR01858.1"/>
    </source>
</evidence>
<dbReference type="OMA" id="KHNTHRI"/>
<dbReference type="Proteomes" id="UP000076078">
    <property type="component" value="Unassembled WGS sequence"/>
</dbReference>
<accession>A0A152A6K0</accession>
<proteinExistence type="predicted"/>
<dbReference type="SUPFAM" id="SSF52058">
    <property type="entry name" value="L domain-like"/>
    <property type="match status" value="1"/>
</dbReference>
<sequence length="394" mass="45199">MAPGIFPTSLTELNFRGGNIDAIGPGVLPPLLRKLELPNEYNHPLPFDTPITLEILKLGCYPIKNGGIPSSVRELVLGGEQIALHKGDLLMTLIRLDINVNECNVQLNVGSIPESVEIINFITAEQNSPSTSYCDELLPGVLPSGVKHLSWSFKDYPFTLSENVFPNGISSMTLDTSYYTKTIPKLPMSIENLVIYCTKFHTYYIPDRLKKLTVFYYRNVDQIGELPDTIEHQIIKTLNSDHSYSIYNSLFPKYLKSLEIIGNIQQSYVCLPKSITSLKLTKMFDVFDHNIPLETGFQFNILPPNLQTLIITNQNMNVQDISEVFFYNLPRTIKYLEIDNQIYTPTISNRLKVYKFFSSRFSRDLDYYYLHLLLLLLICCFGYILYFEVLFYKI</sequence>
<reference evidence="2 3" key="1">
    <citation type="submission" date="2015-12" db="EMBL/GenBank/DDBJ databases">
        <title>Dictyostelia acquired genes for synthesis and detection of signals that induce cell-type specialization by lateral gene transfer from prokaryotes.</title>
        <authorList>
            <person name="Gloeckner G."/>
            <person name="Schaap P."/>
        </authorList>
    </citation>
    <scope>NUCLEOTIDE SEQUENCE [LARGE SCALE GENOMIC DNA]</scope>
    <source>
        <strain evidence="2 3">TK</strain>
    </source>
</reference>
<organism evidence="2 3">
    <name type="scientific">Tieghemostelium lacteum</name>
    <name type="common">Slime mold</name>
    <name type="synonym">Dictyostelium lacteum</name>
    <dbReference type="NCBI Taxonomy" id="361077"/>
    <lineage>
        <taxon>Eukaryota</taxon>
        <taxon>Amoebozoa</taxon>
        <taxon>Evosea</taxon>
        <taxon>Eumycetozoa</taxon>
        <taxon>Dictyostelia</taxon>
        <taxon>Dictyosteliales</taxon>
        <taxon>Raperosteliaceae</taxon>
        <taxon>Tieghemostelium</taxon>
    </lineage>
</organism>
<dbReference type="PANTHER" id="PTHR32134">
    <property type="entry name" value="FNIP REPEAT-CONTAINING PROTEIN"/>
    <property type="match status" value="1"/>
</dbReference>
<keyword evidence="1" id="KW-0812">Transmembrane</keyword>
<name>A0A152A6K0_TIELA</name>
<comment type="caution">
    <text evidence="2">The sequence shown here is derived from an EMBL/GenBank/DDBJ whole genome shotgun (WGS) entry which is preliminary data.</text>
</comment>
<evidence type="ECO:0000256" key="1">
    <source>
        <dbReference type="SAM" id="Phobius"/>
    </source>
</evidence>
<dbReference type="AlphaFoldDB" id="A0A152A6K0"/>
<evidence type="ECO:0000313" key="3">
    <source>
        <dbReference type="Proteomes" id="UP000076078"/>
    </source>
</evidence>
<dbReference type="InParanoid" id="A0A152A6K0"/>
<dbReference type="PANTHER" id="PTHR32134:SF169">
    <property type="entry name" value="FNIP REPEAT-CONTAINING PROTEIN-RELATED"/>
    <property type="match status" value="1"/>
</dbReference>
<keyword evidence="3" id="KW-1185">Reference proteome</keyword>
<gene>
    <name evidence="2" type="ORF">DLAC_01875</name>
</gene>
<keyword evidence="1" id="KW-1133">Transmembrane helix</keyword>
<feature type="transmembrane region" description="Helical" evidence="1">
    <location>
        <begin position="368"/>
        <end position="392"/>
    </location>
</feature>
<keyword evidence="1" id="KW-0472">Membrane</keyword>
<dbReference type="InterPro" id="IPR051251">
    <property type="entry name" value="STK_FNIP-Repeat"/>
</dbReference>
<protein>
    <submittedName>
        <fullName evidence="2">Uncharacterized protein</fullName>
    </submittedName>
</protein>
<dbReference type="EMBL" id="LODT01000006">
    <property type="protein sequence ID" value="KYR01858.1"/>
    <property type="molecule type" value="Genomic_DNA"/>
</dbReference>